<dbReference type="Proteomes" id="UP000043316">
    <property type="component" value="Unassembled WGS sequence"/>
</dbReference>
<dbReference type="EMBL" id="CWJI01000010">
    <property type="protein sequence ID" value="CRY56003.1"/>
    <property type="molecule type" value="Genomic_DNA"/>
</dbReference>
<dbReference type="AlphaFoldDB" id="A0A0H5LXV6"/>
<reference evidence="4" key="1">
    <citation type="submission" date="2015-03" db="EMBL/GenBank/DDBJ databases">
        <authorList>
            <consortium name="Pathogen Informatics"/>
        </authorList>
    </citation>
    <scope>NUCLEOTIDE SEQUENCE [LARGE SCALE GENOMIC DNA]</scope>
    <source>
        <strain evidence="4">R148</strain>
    </source>
</reference>
<keyword evidence="1" id="KW-0831">Ubiquinone biosynthesis</keyword>
<evidence type="ECO:0000313" key="3">
    <source>
        <dbReference type="EMBL" id="CRY56003.1"/>
    </source>
</evidence>
<comment type="subcellular location">
    <subcellularLocation>
        <location evidence="1">Cytoplasm</location>
    </subcellularLocation>
</comment>
<evidence type="ECO:0000259" key="2">
    <source>
        <dbReference type="Pfam" id="PF02036"/>
    </source>
</evidence>
<dbReference type="InterPro" id="IPR036527">
    <property type="entry name" value="SCP2_sterol-bd_dom_sf"/>
</dbReference>
<dbReference type="UniPathway" id="UPA00232"/>
<name>A0A0H5LXV6_YERIN</name>
<gene>
    <name evidence="1" type="primary">ubiJ</name>
    <name evidence="3" type="ORF">ERS008476_03021</name>
</gene>
<dbReference type="RefSeq" id="WP_053009954.1">
    <property type="nucleotide sequence ID" value="NZ_CWJI01000010.1"/>
</dbReference>
<organism evidence="3 4">
    <name type="scientific">Yersinia intermedia</name>
    <dbReference type="NCBI Taxonomy" id="631"/>
    <lineage>
        <taxon>Bacteria</taxon>
        <taxon>Pseudomonadati</taxon>
        <taxon>Pseudomonadota</taxon>
        <taxon>Gammaproteobacteria</taxon>
        <taxon>Enterobacterales</taxon>
        <taxon>Yersiniaceae</taxon>
        <taxon>Yersinia</taxon>
    </lineage>
</organism>
<evidence type="ECO:0000313" key="4">
    <source>
        <dbReference type="Proteomes" id="UP000043316"/>
    </source>
</evidence>
<comment type="similarity">
    <text evidence="1">Belongs to the UbiJ family.</text>
</comment>
<dbReference type="PANTHER" id="PTHR38693">
    <property type="entry name" value="UBIQUINONE BIOSYNTHESIS PROTEIN UBIJ"/>
    <property type="match status" value="1"/>
</dbReference>
<protein>
    <recommendedName>
        <fullName evidence="1">Ubiquinone biosynthesis accessory factor UbiJ</fullName>
    </recommendedName>
</protein>
<accession>A0A0H5LXV6</accession>
<keyword evidence="3" id="KW-0830">Ubiquinone</keyword>
<comment type="pathway">
    <text evidence="1">Cofactor biosynthesis; ubiquinone biosynthesis.</text>
</comment>
<dbReference type="InterPro" id="IPR003033">
    <property type="entry name" value="SCP2_sterol-bd_dom"/>
</dbReference>
<dbReference type="HAMAP" id="MF_02215">
    <property type="entry name" value="UbiJ"/>
    <property type="match status" value="1"/>
</dbReference>
<dbReference type="InterPro" id="IPR038989">
    <property type="entry name" value="UbiJ"/>
</dbReference>
<dbReference type="Pfam" id="PF02036">
    <property type="entry name" value="SCP2"/>
    <property type="match status" value="1"/>
</dbReference>
<proteinExistence type="inferred from homology"/>
<dbReference type="GO" id="GO:0006744">
    <property type="term" value="P:ubiquinone biosynthetic process"/>
    <property type="evidence" value="ECO:0007669"/>
    <property type="project" value="UniProtKB-UniRule"/>
</dbReference>
<keyword evidence="1" id="KW-0963">Cytoplasm</keyword>
<dbReference type="PANTHER" id="PTHR38693:SF1">
    <property type="entry name" value="UBIQUINONE BIOSYNTHESIS ACCESSORY FACTOR UBIJ"/>
    <property type="match status" value="1"/>
</dbReference>
<dbReference type="GO" id="GO:0005737">
    <property type="term" value="C:cytoplasm"/>
    <property type="evidence" value="ECO:0007669"/>
    <property type="project" value="UniProtKB-SubCell"/>
</dbReference>
<comment type="function">
    <text evidence="1">Required for ubiquinone (coenzyme Q) biosynthesis. Binds hydrophobic ubiquinone biosynthetic intermediates via its SCP2 domain and is essential for the stability of the Ubi complex. May constitute a docking platform where Ubi enzymes assemble and access their SCP2-bound polyprenyl substrates.</text>
</comment>
<dbReference type="SUPFAM" id="SSF55718">
    <property type="entry name" value="SCP-like"/>
    <property type="match status" value="1"/>
</dbReference>
<sequence>MSLSSLILKPFSLKPALLSPFITAAIETSLNSVLFRGQSMKAARLRLVGKVLRIELREMSFPLLLVFSERQVDVLSQWDGDADCIVKTDVAVLAKLRDRQQLSPLMRSGELSVEGDIQVIQQLVALLDLAEWDPTEWLAPYIGDIAAETIGQVVHKSHHFLSKQLRQQQHYVAETITEEWKIAPAPLEVVWFNEEVEATVRETEALSARLATMETKQ</sequence>
<evidence type="ECO:0000256" key="1">
    <source>
        <dbReference type="HAMAP-Rule" id="MF_02215"/>
    </source>
</evidence>
<feature type="domain" description="SCP2" evidence="2">
    <location>
        <begin position="31"/>
        <end position="128"/>
    </location>
</feature>